<accession>T1KNV7</accession>
<keyword evidence="2" id="KW-1185">Reference proteome</keyword>
<protein>
    <submittedName>
        <fullName evidence="1">Uncharacterized protein</fullName>
    </submittedName>
</protein>
<evidence type="ECO:0000313" key="2">
    <source>
        <dbReference type="Proteomes" id="UP000015104"/>
    </source>
</evidence>
<dbReference type="EMBL" id="CAEY01000278">
    <property type="status" value="NOT_ANNOTATED_CDS"/>
    <property type="molecule type" value="Genomic_DNA"/>
</dbReference>
<dbReference type="EnsemblMetazoa" id="tetur16g02360.1">
    <property type="protein sequence ID" value="tetur16g02360.1"/>
    <property type="gene ID" value="tetur16g02360"/>
</dbReference>
<dbReference type="Proteomes" id="UP000015104">
    <property type="component" value="Unassembled WGS sequence"/>
</dbReference>
<organism evidence="1 2">
    <name type="scientific">Tetranychus urticae</name>
    <name type="common">Two-spotted spider mite</name>
    <dbReference type="NCBI Taxonomy" id="32264"/>
    <lineage>
        <taxon>Eukaryota</taxon>
        <taxon>Metazoa</taxon>
        <taxon>Ecdysozoa</taxon>
        <taxon>Arthropoda</taxon>
        <taxon>Chelicerata</taxon>
        <taxon>Arachnida</taxon>
        <taxon>Acari</taxon>
        <taxon>Acariformes</taxon>
        <taxon>Trombidiformes</taxon>
        <taxon>Prostigmata</taxon>
        <taxon>Eleutherengona</taxon>
        <taxon>Raphignathae</taxon>
        <taxon>Tetranychoidea</taxon>
        <taxon>Tetranychidae</taxon>
        <taxon>Tetranychus</taxon>
    </lineage>
</organism>
<reference evidence="2" key="1">
    <citation type="submission" date="2011-08" db="EMBL/GenBank/DDBJ databases">
        <authorList>
            <person name="Rombauts S."/>
        </authorList>
    </citation>
    <scope>NUCLEOTIDE SEQUENCE</scope>
    <source>
        <strain evidence="2">London</strain>
    </source>
</reference>
<reference evidence="1" key="2">
    <citation type="submission" date="2015-06" db="UniProtKB">
        <authorList>
            <consortium name="EnsemblMetazoa"/>
        </authorList>
    </citation>
    <scope>IDENTIFICATION</scope>
</reference>
<evidence type="ECO:0000313" key="1">
    <source>
        <dbReference type="EnsemblMetazoa" id="tetur16g02360.1"/>
    </source>
</evidence>
<dbReference type="AlphaFoldDB" id="T1KNV7"/>
<dbReference type="HOGENOM" id="CLU_2743303_0_0_1"/>
<proteinExistence type="predicted"/>
<name>T1KNV7_TETUR</name>
<sequence length="71" mass="8261">MILVKRFFKALVRRKPIEEDAESKSRLVRCLNTFDLTALGKFNYLDYLPLNQLVIPSVEFSGLNVNQPLNY</sequence>